<dbReference type="RefSeq" id="WP_131453097.1">
    <property type="nucleotide sequence ID" value="NZ_BMJK01000001.1"/>
</dbReference>
<keyword evidence="6" id="KW-0326">Glycosidase</keyword>
<sequence>MIRRFVTLAAGAAALAGCTTVSEQVQPALGWRVTALVTVDGLHFRDLDRDHALTPYEDWRLSPEERAADLLARMTLAEKAGQMIVATAPNNAPPGQPATGYDTAALARIIAETHATHFISRLSTRAEPLAEANNALQEAAEAGRLGIPAVVMTDPRHGFTELAGASVAGGSFAQFPNGVGIAALGDADVTRRYADLVRLDLRATGFSMLLGPQIDLATEPRWPRNFDTFGEDAAVSASMAAAFVEGLQGAPDGVTTGGVAAVVKHFAGYSASANGFDAHNWYGRFSRLDAAEWEQHIRPFEGALAARPAGVMPAYSILQELELDGAPLEQVGVGYNERILRGQLRGRLGFDGVIVSDWAITKDCTALCRDGHPVGEPPSFATVSTAWGVENLTETERFAKGIAAGIDVFGGVDDPALIIAAVEQGLVSEVLVDAAVTRVLVQAFALGLFENPYVDPAHTRIEVGTAEDEAFGREMQGRSMVLLEGAPTLREGSRVLLSGVDPEAARAAGFVPVTDARAADAAILRTRSPFELLHPGYMFGSLHQEGSLAFPANHPALAFASNLPAGLPLVVDVQLDRPAVLTPLTIHADTVLASFGASDHALMDVLRGRTRPEGRLPFELPRSMEAVEAQRPGTAADSADPLYPLGYRARR</sequence>
<evidence type="ECO:0000256" key="5">
    <source>
        <dbReference type="ARBA" id="ARBA00022801"/>
    </source>
</evidence>
<dbReference type="GO" id="GO:0009251">
    <property type="term" value="P:glucan catabolic process"/>
    <property type="evidence" value="ECO:0007669"/>
    <property type="project" value="TreeGrafter"/>
</dbReference>
<feature type="domain" description="Glycoside hydrolase family 3 N-terminal" evidence="8">
    <location>
        <begin position="75"/>
        <end position="440"/>
    </location>
</feature>
<gene>
    <name evidence="10" type="ORF">GRI62_09440</name>
</gene>
<reference evidence="10 11" key="1">
    <citation type="submission" date="2019-12" db="EMBL/GenBank/DDBJ databases">
        <title>Genomic-based taxomic classification of the family Erythrobacteraceae.</title>
        <authorList>
            <person name="Xu L."/>
        </authorList>
    </citation>
    <scope>NUCLEOTIDE SEQUENCE [LARGE SCALE GENOMIC DNA]</scope>
    <source>
        <strain evidence="10 11">RC4-10-4</strain>
    </source>
</reference>
<keyword evidence="4" id="KW-0732">Signal</keyword>
<evidence type="ECO:0000256" key="2">
    <source>
        <dbReference type="ARBA" id="ARBA00005336"/>
    </source>
</evidence>
<dbReference type="Gene3D" id="3.20.20.300">
    <property type="entry name" value="Glycoside hydrolase, family 3, N-terminal domain"/>
    <property type="match status" value="1"/>
</dbReference>
<evidence type="ECO:0000259" key="8">
    <source>
        <dbReference type="Pfam" id="PF00933"/>
    </source>
</evidence>
<comment type="catalytic activity">
    <reaction evidence="1">
        <text>Hydrolysis of terminal, non-reducing beta-D-glucosyl residues with release of beta-D-glucose.</text>
        <dbReference type="EC" id="3.2.1.21"/>
    </reaction>
</comment>
<evidence type="ECO:0000256" key="6">
    <source>
        <dbReference type="ARBA" id="ARBA00023295"/>
    </source>
</evidence>
<dbReference type="InterPro" id="IPR036881">
    <property type="entry name" value="Glyco_hydro_3_C_sf"/>
</dbReference>
<dbReference type="Proteomes" id="UP000460626">
    <property type="component" value="Unassembled WGS sequence"/>
</dbReference>
<dbReference type="SUPFAM" id="SSF51445">
    <property type="entry name" value="(Trans)glycosidases"/>
    <property type="match status" value="1"/>
</dbReference>
<evidence type="ECO:0000259" key="9">
    <source>
        <dbReference type="Pfam" id="PF01915"/>
    </source>
</evidence>
<organism evidence="10 11">
    <name type="scientific">Aurantiacibacter arachoides</name>
    <dbReference type="NCBI Taxonomy" id="1850444"/>
    <lineage>
        <taxon>Bacteria</taxon>
        <taxon>Pseudomonadati</taxon>
        <taxon>Pseudomonadota</taxon>
        <taxon>Alphaproteobacteria</taxon>
        <taxon>Sphingomonadales</taxon>
        <taxon>Erythrobacteraceae</taxon>
        <taxon>Aurantiacibacter</taxon>
    </lineage>
</organism>
<dbReference type="PROSITE" id="PS51257">
    <property type="entry name" value="PROKAR_LIPOPROTEIN"/>
    <property type="match status" value="1"/>
</dbReference>
<evidence type="ECO:0000256" key="1">
    <source>
        <dbReference type="ARBA" id="ARBA00000448"/>
    </source>
</evidence>
<dbReference type="InterPro" id="IPR051915">
    <property type="entry name" value="Cellulose_Degrad_GH3"/>
</dbReference>
<keyword evidence="11" id="KW-1185">Reference proteome</keyword>
<dbReference type="InterPro" id="IPR001764">
    <property type="entry name" value="Glyco_hydro_3_N"/>
</dbReference>
<evidence type="ECO:0000256" key="4">
    <source>
        <dbReference type="ARBA" id="ARBA00022729"/>
    </source>
</evidence>
<protein>
    <recommendedName>
        <fullName evidence="3">beta-glucosidase</fullName>
        <ecNumber evidence="3">3.2.1.21</ecNumber>
    </recommendedName>
</protein>
<evidence type="ECO:0000313" key="10">
    <source>
        <dbReference type="EMBL" id="MXO93830.1"/>
    </source>
</evidence>
<evidence type="ECO:0000313" key="11">
    <source>
        <dbReference type="Proteomes" id="UP000460626"/>
    </source>
</evidence>
<dbReference type="PRINTS" id="PR00133">
    <property type="entry name" value="GLHYDRLASE3"/>
</dbReference>
<comment type="caution">
    <text evidence="10">The sequence shown here is derived from an EMBL/GenBank/DDBJ whole genome shotgun (WGS) entry which is preliminary data.</text>
</comment>
<dbReference type="InterPro" id="IPR036962">
    <property type="entry name" value="Glyco_hydro_3_N_sf"/>
</dbReference>
<evidence type="ECO:0000256" key="3">
    <source>
        <dbReference type="ARBA" id="ARBA00012744"/>
    </source>
</evidence>
<feature type="region of interest" description="Disordered" evidence="7">
    <location>
        <begin position="628"/>
        <end position="651"/>
    </location>
</feature>
<evidence type="ECO:0000256" key="7">
    <source>
        <dbReference type="SAM" id="MobiDB-lite"/>
    </source>
</evidence>
<comment type="similarity">
    <text evidence="2">Belongs to the glycosyl hydrolase 3 family.</text>
</comment>
<dbReference type="PANTHER" id="PTHR30620">
    <property type="entry name" value="PERIPLASMIC BETA-GLUCOSIDASE-RELATED"/>
    <property type="match status" value="1"/>
</dbReference>
<accession>A0A845A2L3</accession>
<dbReference type="OrthoDB" id="9781691at2"/>
<keyword evidence="5 10" id="KW-0378">Hydrolase</keyword>
<name>A0A845A2L3_9SPHN</name>
<dbReference type="EC" id="3.2.1.21" evidence="3"/>
<feature type="domain" description="Glycoside hydrolase family 3 C-terminal" evidence="9">
    <location>
        <begin position="514"/>
        <end position="647"/>
    </location>
</feature>
<dbReference type="Pfam" id="PF00933">
    <property type="entry name" value="Glyco_hydro_3"/>
    <property type="match status" value="1"/>
</dbReference>
<dbReference type="InterPro" id="IPR002772">
    <property type="entry name" value="Glyco_hydro_3_C"/>
</dbReference>
<dbReference type="SUPFAM" id="SSF52279">
    <property type="entry name" value="Beta-D-glucan exohydrolase, C-terminal domain"/>
    <property type="match status" value="1"/>
</dbReference>
<dbReference type="AlphaFoldDB" id="A0A845A2L3"/>
<dbReference type="Pfam" id="PF01915">
    <property type="entry name" value="Glyco_hydro_3_C"/>
    <property type="match status" value="1"/>
</dbReference>
<dbReference type="Gene3D" id="3.40.50.1700">
    <property type="entry name" value="Glycoside hydrolase family 3 C-terminal domain"/>
    <property type="match status" value="1"/>
</dbReference>
<dbReference type="PANTHER" id="PTHR30620:SF16">
    <property type="entry name" value="LYSOSOMAL BETA GLUCOSIDASE"/>
    <property type="match status" value="1"/>
</dbReference>
<dbReference type="GO" id="GO:0008422">
    <property type="term" value="F:beta-glucosidase activity"/>
    <property type="evidence" value="ECO:0007669"/>
    <property type="project" value="UniProtKB-EC"/>
</dbReference>
<dbReference type="EMBL" id="WTYH01000001">
    <property type="protein sequence ID" value="MXO93830.1"/>
    <property type="molecule type" value="Genomic_DNA"/>
</dbReference>
<proteinExistence type="inferred from homology"/>
<dbReference type="InterPro" id="IPR017853">
    <property type="entry name" value="GH"/>
</dbReference>